<dbReference type="Proteomes" id="UP000019132">
    <property type="component" value="Unassembled WGS sequence"/>
</dbReference>
<keyword evidence="1" id="KW-0472">Membrane</keyword>
<accession>K3WJL4</accession>
<keyword evidence="1" id="KW-1133">Transmembrane helix</keyword>
<evidence type="ECO:0000256" key="1">
    <source>
        <dbReference type="SAM" id="Phobius"/>
    </source>
</evidence>
<feature type="transmembrane region" description="Helical" evidence="1">
    <location>
        <begin position="130"/>
        <end position="151"/>
    </location>
</feature>
<dbReference type="HOGENOM" id="CLU_014711_2_1_1"/>
<dbReference type="eggNOG" id="ENOG502SJD4">
    <property type="taxonomic scope" value="Eukaryota"/>
</dbReference>
<dbReference type="InParanoid" id="K3WJL4"/>
<protein>
    <submittedName>
        <fullName evidence="2">Uncharacterized protein</fullName>
    </submittedName>
</protein>
<dbReference type="VEuPathDB" id="FungiDB:PYU1_G005145"/>
<dbReference type="EnsemblProtists" id="PYU1_T005156">
    <property type="protein sequence ID" value="PYU1_T005156"/>
    <property type="gene ID" value="PYU1_G005145"/>
</dbReference>
<evidence type="ECO:0000313" key="2">
    <source>
        <dbReference type="EnsemblProtists" id="PYU1_T005156"/>
    </source>
</evidence>
<name>K3WJL4_GLOUD</name>
<proteinExistence type="predicted"/>
<dbReference type="OMA" id="MQRTHTS"/>
<reference evidence="3" key="1">
    <citation type="journal article" date="2010" name="Genome Biol.">
        <title>Genome sequence of the necrotrophic plant pathogen Pythium ultimum reveals original pathogenicity mechanisms and effector repertoire.</title>
        <authorList>
            <person name="Levesque C.A."/>
            <person name="Brouwer H."/>
            <person name="Cano L."/>
            <person name="Hamilton J.P."/>
            <person name="Holt C."/>
            <person name="Huitema E."/>
            <person name="Raffaele S."/>
            <person name="Robideau G.P."/>
            <person name="Thines M."/>
            <person name="Win J."/>
            <person name="Zerillo M.M."/>
            <person name="Beakes G.W."/>
            <person name="Boore J.L."/>
            <person name="Busam D."/>
            <person name="Dumas B."/>
            <person name="Ferriera S."/>
            <person name="Fuerstenberg S.I."/>
            <person name="Gachon C.M."/>
            <person name="Gaulin E."/>
            <person name="Govers F."/>
            <person name="Grenville-Briggs L."/>
            <person name="Horner N."/>
            <person name="Hostetler J."/>
            <person name="Jiang R.H."/>
            <person name="Johnson J."/>
            <person name="Krajaejun T."/>
            <person name="Lin H."/>
            <person name="Meijer H.J."/>
            <person name="Moore B."/>
            <person name="Morris P."/>
            <person name="Phuntmart V."/>
            <person name="Puiu D."/>
            <person name="Shetty J."/>
            <person name="Stajich J.E."/>
            <person name="Tripathy S."/>
            <person name="Wawra S."/>
            <person name="van West P."/>
            <person name="Whitty B.R."/>
            <person name="Coutinho P.M."/>
            <person name="Henrissat B."/>
            <person name="Martin F."/>
            <person name="Thomas P.D."/>
            <person name="Tyler B.M."/>
            <person name="De Vries R.P."/>
            <person name="Kamoun S."/>
            <person name="Yandell M."/>
            <person name="Tisserat N."/>
            <person name="Buell C.R."/>
        </authorList>
    </citation>
    <scope>NUCLEOTIDE SEQUENCE</scope>
    <source>
        <strain evidence="3">DAOM:BR144</strain>
    </source>
</reference>
<evidence type="ECO:0000313" key="3">
    <source>
        <dbReference type="Proteomes" id="UP000019132"/>
    </source>
</evidence>
<keyword evidence="3" id="KW-1185">Reference proteome</keyword>
<dbReference type="AlphaFoldDB" id="K3WJL4"/>
<feature type="transmembrane region" description="Helical" evidence="1">
    <location>
        <begin position="33"/>
        <end position="57"/>
    </location>
</feature>
<dbReference type="EMBL" id="GL376564">
    <property type="status" value="NOT_ANNOTATED_CDS"/>
    <property type="molecule type" value="Genomic_DNA"/>
</dbReference>
<feature type="transmembrane region" description="Helical" evidence="1">
    <location>
        <begin position="172"/>
        <end position="189"/>
    </location>
</feature>
<reference evidence="2" key="3">
    <citation type="submission" date="2015-02" db="UniProtKB">
        <authorList>
            <consortium name="EnsemblProtists"/>
        </authorList>
    </citation>
    <scope>IDENTIFICATION</scope>
    <source>
        <strain evidence="2">DAOM BR144</strain>
    </source>
</reference>
<reference evidence="3" key="2">
    <citation type="submission" date="2010-04" db="EMBL/GenBank/DDBJ databases">
        <authorList>
            <person name="Buell R."/>
            <person name="Hamilton J."/>
            <person name="Hostetler J."/>
        </authorList>
    </citation>
    <scope>NUCLEOTIDE SEQUENCE [LARGE SCALE GENOMIC DNA]</scope>
    <source>
        <strain evidence="3">DAOM:BR144</strain>
    </source>
</reference>
<sequence length="468" mass="52196">MWRRLRLGYRGHYSVERMCALSEYCEQTSYARVLLVITLFIIPSLTTTVLLDALPLQDPFSGWDKNTSFWIRVVSGTFTLGLGMMSQMQTLVPAADLTLPNCITVAVFSTFCFTTISVLVAKYWVFPIPFMMVVCSPPYSLGFFGTALAVIGKKKLTARPEIKSQLQRFSNLVNLSALFIVVYPVYNAIFRTLSGISQLTFLFVLPVIKHLLENVAKKVVADLEDVVPVLALTVDLFNALFQAKCMQNSGSIWTTVCIIAIDVMQNLVTLRRLFLHMKEVQVIISNEVGSKTLLSIGVRLIATPSELVLDKLRVESWTEVHLSKEKSALVQNLKLEQTKDRAKINGKISLHRFSSDVSMSALNTVVPWPSAAATRNAGKQESGGSVEDAYVPRSLESTRIAPLQIERKKSHGVGERSDNTIVMKKTLQLLSRCEAVLLVEYIEAIVPLMYGLSLSILHLLPNARYYPP</sequence>
<keyword evidence="1" id="KW-0812">Transmembrane</keyword>
<feature type="transmembrane region" description="Helical" evidence="1">
    <location>
        <begin position="69"/>
        <end position="86"/>
    </location>
</feature>
<feature type="transmembrane region" description="Helical" evidence="1">
    <location>
        <begin position="98"/>
        <end position="124"/>
    </location>
</feature>
<organism evidence="2 3">
    <name type="scientific">Globisporangium ultimum (strain ATCC 200006 / CBS 805.95 / DAOM BR144)</name>
    <name type="common">Pythium ultimum</name>
    <dbReference type="NCBI Taxonomy" id="431595"/>
    <lineage>
        <taxon>Eukaryota</taxon>
        <taxon>Sar</taxon>
        <taxon>Stramenopiles</taxon>
        <taxon>Oomycota</taxon>
        <taxon>Peronosporomycetes</taxon>
        <taxon>Pythiales</taxon>
        <taxon>Pythiaceae</taxon>
        <taxon>Globisporangium</taxon>
    </lineage>
</organism>